<dbReference type="Proteomes" id="UP000245207">
    <property type="component" value="Unassembled WGS sequence"/>
</dbReference>
<dbReference type="STRING" id="35608.A0A2U1PVE9"/>
<comment type="caution">
    <text evidence="3">The sequence shown here is derived from an EMBL/GenBank/DDBJ whole genome shotgun (WGS) entry which is preliminary data.</text>
</comment>
<reference evidence="3 4" key="1">
    <citation type="journal article" date="2018" name="Mol. Plant">
        <title>The genome of Artemisia annua provides insight into the evolution of Asteraceae family and artemisinin biosynthesis.</title>
        <authorList>
            <person name="Shen Q."/>
            <person name="Zhang L."/>
            <person name="Liao Z."/>
            <person name="Wang S."/>
            <person name="Yan T."/>
            <person name="Shi P."/>
            <person name="Liu M."/>
            <person name="Fu X."/>
            <person name="Pan Q."/>
            <person name="Wang Y."/>
            <person name="Lv Z."/>
            <person name="Lu X."/>
            <person name="Zhang F."/>
            <person name="Jiang W."/>
            <person name="Ma Y."/>
            <person name="Chen M."/>
            <person name="Hao X."/>
            <person name="Li L."/>
            <person name="Tang Y."/>
            <person name="Lv G."/>
            <person name="Zhou Y."/>
            <person name="Sun X."/>
            <person name="Brodelius P.E."/>
            <person name="Rose J.K.C."/>
            <person name="Tang K."/>
        </authorList>
    </citation>
    <scope>NUCLEOTIDE SEQUENCE [LARGE SCALE GENOMIC DNA]</scope>
    <source>
        <strain evidence="4">cv. Huhao1</strain>
        <tissue evidence="3">Leaf</tissue>
    </source>
</reference>
<dbReference type="InterPro" id="IPR035979">
    <property type="entry name" value="RBD_domain_sf"/>
</dbReference>
<dbReference type="GO" id="GO:0003723">
    <property type="term" value="F:RNA binding"/>
    <property type="evidence" value="ECO:0007669"/>
    <property type="project" value="UniProtKB-UniRule"/>
</dbReference>
<keyword evidence="1" id="KW-0694">RNA-binding</keyword>
<sequence>MSSQLFTIPCSIGYFRVKIPRLDRAASPTYASFCPFQQSTHGIETAAFGLQDCSIMSYMIHGISWETTEDMLKDHFRSYGNVVGSVIAKGRMTGNPRGFAFVSFSDASALNKVVADTHTIQSFVPRTLFDF</sequence>
<dbReference type="SUPFAM" id="SSF54928">
    <property type="entry name" value="RNA-binding domain, RBD"/>
    <property type="match status" value="1"/>
</dbReference>
<dbReference type="SMART" id="SM00360">
    <property type="entry name" value="RRM"/>
    <property type="match status" value="1"/>
</dbReference>
<accession>A0A2U1PVE9</accession>
<evidence type="ECO:0000259" key="2">
    <source>
        <dbReference type="PROSITE" id="PS50102"/>
    </source>
</evidence>
<dbReference type="PANTHER" id="PTHR48035">
    <property type="entry name" value="HETEROGENEOUS NUCLEAR RIBONUCLEOPROTEIN 1"/>
    <property type="match status" value="1"/>
</dbReference>
<dbReference type="InterPro" id="IPR000504">
    <property type="entry name" value="RRM_dom"/>
</dbReference>
<protein>
    <submittedName>
        <fullName evidence="3">Nucleotide-binding alpha-beta plait domain-containing protein</fullName>
    </submittedName>
</protein>
<proteinExistence type="predicted"/>
<gene>
    <name evidence="3" type="ORF">CTI12_AA108470</name>
</gene>
<name>A0A2U1PVE9_ARTAN</name>
<dbReference type="Gene3D" id="3.30.70.330">
    <property type="match status" value="1"/>
</dbReference>
<dbReference type="PROSITE" id="PS50102">
    <property type="entry name" value="RRM"/>
    <property type="match status" value="1"/>
</dbReference>
<dbReference type="EMBL" id="PKPP01000692">
    <property type="protein sequence ID" value="PWA89738.1"/>
    <property type="molecule type" value="Genomic_DNA"/>
</dbReference>
<dbReference type="InterPro" id="IPR053260">
    <property type="entry name" value="hnRNP"/>
</dbReference>
<organism evidence="3 4">
    <name type="scientific">Artemisia annua</name>
    <name type="common">Sweet wormwood</name>
    <dbReference type="NCBI Taxonomy" id="35608"/>
    <lineage>
        <taxon>Eukaryota</taxon>
        <taxon>Viridiplantae</taxon>
        <taxon>Streptophyta</taxon>
        <taxon>Embryophyta</taxon>
        <taxon>Tracheophyta</taxon>
        <taxon>Spermatophyta</taxon>
        <taxon>Magnoliopsida</taxon>
        <taxon>eudicotyledons</taxon>
        <taxon>Gunneridae</taxon>
        <taxon>Pentapetalae</taxon>
        <taxon>asterids</taxon>
        <taxon>campanulids</taxon>
        <taxon>Asterales</taxon>
        <taxon>Asteraceae</taxon>
        <taxon>Asteroideae</taxon>
        <taxon>Anthemideae</taxon>
        <taxon>Artemisiinae</taxon>
        <taxon>Artemisia</taxon>
    </lineage>
</organism>
<dbReference type="PANTHER" id="PTHR48035:SF2">
    <property type="entry name" value="RNA-BINDING REGION RNP-1 DOMAIN-CONTAINING PROTEIN"/>
    <property type="match status" value="1"/>
</dbReference>
<feature type="domain" description="RRM" evidence="2">
    <location>
        <begin position="56"/>
        <end position="131"/>
    </location>
</feature>
<evidence type="ECO:0000313" key="4">
    <source>
        <dbReference type="Proteomes" id="UP000245207"/>
    </source>
</evidence>
<evidence type="ECO:0000256" key="1">
    <source>
        <dbReference type="PROSITE-ProRule" id="PRU00176"/>
    </source>
</evidence>
<keyword evidence="4" id="KW-1185">Reference proteome</keyword>
<dbReference type="OrthoDB" id="1875751at2759"/>
<evidence type="ECO:0000313" key="3">
    <source>
        <dbReference type="EMBL" id="PWA89738.1"/>
    </source>
</evidence>
<dbReference type="AlphaFoldDB" id="A0A2U1PVE9"/>
<dbReference type="InterPro" id="IPR012677">
    <property type="entry name" value="Nucleotide-bd_a/b_plait_sf"/>
</dbReference>
<dbReference type="Pfam" id="PF00076">
    <property type="entry name" value="RRM_1"/>
    <property type="match status" value="1"/>
</dbReference>